<reference evidence="2" key="1">
    <citation type="submission" date="2020-10" db="EMBL/GenBank/DDBJ databases">
        <authorList>
            <person name="Gilroy R."/>
        </authorList>
    </citation>
    <scope>NUCLEOTIDE SEQUENCE</scope>
    <source>
        <strain evidence="2">18911</strain>
    </source>
</reference>
<dbReference type="Gene3D" id="3.30.70.100">
    <property type="match status" value="1"/>
</dbReference>
<proteinExistence type="predicted"/>
<dbReference type="EMBL" id="DVNF01000185">
    <property type="protein sequence ID" value="HIU60992.1"/>
    <property type="molecule type" value="Genomic_DNA"/>
</dbReference>
<evidence type="ECO:0000313" key="2">
    <source>
        <dbReference type="EMBL" id="HIU60992.1"/>
    </source>
</evidence>
<protein>
    <submittedName>
        <fullName evidence="2">Antibiotic biosynthesis monooxygenase</fullName>
    </submittedName>
</protein>
<dbReference type="Proteomes" id="UP000824094">
    <property type="component" value="Unassembled WGS sequence"/>
</dbReference>
<comment type="caution">
    <text evidence="2">The sequence shown here is derived from an EMBL/GenBank/DDBJ whole genome shotgun (WGS) entry which is preliminary data.</text>
</comment>
<dbReference type="GO" id="GO:0004497">
    <property type="term" value="F:monooxygenase activity"/>
    <property type="evidence" value="ECO:0007669"/>
    <property type="project" value="UniProtKB-KW"/>
</dbReference>
<name>A0A9D1MIL4_9FIRM</name>
<dbReference type="InterPro" id="IPR007138">
    <property type="entry name" value="ABM_dom"/>
</dbReference>
<evidence type="ECO:0000313" key="3">
    <source>
        <dbReference type="Proteomes" id="UP000824094"/>
    </source>
</evidence>
<dbReference type="Pfam" id="PF03992">
    <property type="entry name" value="ABM"/>
    <property type="match status" value="1"/>
</dbReference>
<evidence type="ECO:0000259" key="1">
    <source>
        <dbReference type="Pfam" id="PF03992"/>
    </source>
</evidence>
<dbReference type="AlphaFoldDB" id="A0A9D1MIL4"/>
<sequence>MLYLKVKSIALHLNKERAKEFVEVCRAHAEASKKDEGNIEFKMKYILLPGAVKVTFIELWKDRAALEKHNKAAQGRDHISKINEMRVYREVIERETED</sequence>
<keyword evidence="2" id="KW-0560">Oxidoreductase</keyword>
<gene>
    <name evidence="2" type="ORF">IAB05_06335</name>
</gene>
<reference evidence="2" key="2">
    <citation type="journal article" date="2021" name="PeerJ">
        <title>Extensive microbial diversity within the chicken gut microbiome revealed by metagenomics and culture.</title>
        <authorList>
            <person name="Gilroy R."/>
            <person name="Ravi A."/>
            <person name="Getino M."/>
            <person name="Pursley I."/>
            <person name="Horton D.L."/>
            <person name="Alikhan N.F."/>
            <person name="Baker D."/>
            <person name="Gharbi K."/>
            <person name="Hall N."/>
            <person name="Watson M."/>
            <person name="Adriaenssens E.M."/>
            <person name="Foster-Nyarko E."/>
            <person name="Jarju S."/>
            <person name="Secka A."/>
            <person name="Antonio M."/>
            <person name="Oren A."/>
            <person name="Chaudhuri R.R."/>
            <person name="La Ragione R."/>
            <person name="Hildebrand F."/>
            <person name="Pallen M.J."/>
        </authorList>
    </citation>
    <scope>NUCLEOTIDE SEQUENCE</scope>
    <source>
        <strain evidence="2">18911</strain>
    </source>
</reference>
<dbReference type="SUPFAM" id="SSF54909">
    <property type="entry name" value="Dimeric alpha+beta barrel"/>
    <property type="match status" value="1"/>
</dbReference>
<keyword evidence="2" id="KW-0503">Monooxygenase</keyword>
<feature type="domain" description="ABM" evidence="1">
    <location>
        <begin position="11"/>
        <end position="74"/>
    </location>
</feature>
<organism evidence="2 3">
    <name type="scientific">Candidatus Stercoripulliclostridium merdigallinarum</name>
    <dbReference type="NCBI Taxonomy" id="2840951"/>
    <lineage>
        <taxon>Bacteria</taxon>
        <taxon>Bacillati</taxon>
        <taxon>Bacillota</taxon>
        <taxon>Clostridia</taxon>
        <taxon>Eubacteriales</taxon>
        <taxon>Candidatus Stercoripulliclostridium</taxon>
    </lineage>
</organism>
<accession>A0A9D1MIL4</accession>
<dbReference type="InterPro" id="IPR011008">
    <property type="entry name" value="Dimeric_a/b-barrel"/>
</dbReference>